<dbReference type="GO" id="GO:0006302">
    <property type="term" value="P:double-strand break repair"/>
    <property type="evidence" value="ECO:0007669"/>
    <property type="project" value="TreeGrafter"/>
</dbReference>
<organism evidence="2 3">
    <name type="scientific">Paracidovorax wautersii</name>
    <dbReference type="NCBI Taxonomy" id="1177982"/>
    <lineage>
        <taxon>Bacteria</taxon>
        <taxon>Pseudomonadati</taxon>
        <taxon>Pseudomonadota</taxon>
        <taxon>Betaproteobacteria</taxon>
        <taxon>Burkholderiales</taxon>
        <taxon>Comamonadaceae</taxon>
        <taxon>Paracidovorax</taxon>
    </lineage>
</organism>
<proteinExistence type="predicted"/>
<dbReference type="Pfam" id="PF13175">
    <property type="entry name" value="AAA_15"/>
    <property type="match status" value="1"/>
</dbReference>
<dbReference type="InterPro" id="IPR027417">
    <property type="entry name" value="P-loop_NTPase"/>
</dbReference>
<accession>A0A7V8FKY2</accession>
<dbReference type="AlphaFoldDB" id="A0A7V8FKY2"/>
<protein>
    <submittedName>
        <fullName evidence="2">DNA replication and repair protein RecF</fullName>
    </submittedName>
</protein>
<sequence>MGEKGVGTIRRLVLKNFKRFKALELEFDPELNILVGGNEAGKSSVLQAMDIVLSASRSKVESIGLEALFNANCIAEFLAGDRRIANLPELLVEVYFDGLSDLAPVSRTPL</sequence>
<dbReference type="InterPro" id="IPR041685">
    <property type="entry name" value="AAA_GajA/Old/RecF-like"/>
</dbReference>
<name>A0A7V8FKY2_9BURK</name>
<reference evidence="3" key="1">
    <citation type="journal article" date="2020" name="MBio">
        <title>Horizontal gene transfer to a defensive symbiont with a reduced genome amongst a multipartite beetle microbiome.</title>
        <authorList>
            <person name="Waterworth S.C."/>
            <person name="Florez L.V."/>
            <person name="Rees E.R."/>
            <person name="Hertweck C."/>
            <person name="Kaltenpoth M."/>
            <person name="Kwan J.C."/>
        </authorList>
    </citation>
    <scope>NUCLEOTIDE SEQUENCE [LARGE SCALE GENOMIC DNA]</scope>
</reference>
<comment type="caution">
    <text evidence="2">The sequence shown here is derived from an EMBL/GenBank/DDBJ whole genome shotgun (WGS) entry which is preliminary data.</text>
</comment>
<dbReference type="PANTHER" id="PTHR32182">
    <property type="entry name" value="DNA REPLICATION AND REPAIR PROTEIN RECF"/>
    <property type="match status" value="1"/>
</dbReference>
<evidence type="ECO:0000313" key="2">
    <source>
        <dbReference type="EMBL" id="KAF1018644.1"/>
    </source>
</evidence>
<dbReference type="SUPFAM" id="SSF52540">
    <property type="entry name" value="P-loop containing nucleoside triphosphate hydrolases"/>
    <property type="match status" value="1"/>
</dbReference>
<dbReference type="EMBL" id="WNDQ01000079">
    <property type="protein sequence ID" value="KAF1018644.1"/>
    <property type="molecule type" value="Genomic_DNA"/>
</dbReference>
<dbReference type="Proteomes" id="UP000461670">
    <property type="component" value="Unassembled WGS sequence"/>
</dbReference>
<gene>
    <name evidence="2" type="primary">recF</name>
    <name evidence="2" type="ORF">GAK30_03565</name>
</gene>
<feature type="domain" description="Endonuclease GajA/Old nuclease/RecF-like AAA" evidence="1">
    <location>
        <begin position="9"/>
        <end position="66"/>
    </location>
</feature>
<dbReference type="Gene3D" id="3.40.50.300">
    <property type="entry name" value="P-loop containing nucleotide triphosphate hydrolases"/>
    <property type="match status" value="1"/>
</dbReference>
<dbReference type="GO" id="GO:0000731">
    <property type="term" value="P:DNA synthesis involved in DNA repair"/>
    <property type="evidence" value="ECO:0007669"/>
    <property type="project" value="TreeGrafter"/>
</dbReference>
<dbReference type="PANTHER" id="PTHR32182:SF0">
    <property type="entry name" value="DNA REPLICATION AND REPAIR PROTEIN RECF"/>
    <property type="match status" value="1"/>
</dbReference>
<evidence type="ECO:0000313" key="3">
    <source>
        <dbReference type="Proteomes" id="UP000461670"/>
    </source>
</evidence>
<evidence type="ECO:0000259" key="1">
    <source>
        <dbReference type="Pfam" id="PF13175"/>
    </source>
</evidence>